<feature type="domain" description="Mur ligase C-terminal" evidence="16">
    <location>
        <begin position="331"/>
        <end position="460"/>
    </location>
</feature>
<evidence type="ECO:0000256" key="11">
    <source>
        <dbReference type="ARBA" id="ARBA00023306"/>
    </source>
</evidence>
<name>B7AUR6_9FIRM</name>
<evidence type="ECO:0000256" key="3">
    <source>
        <dbReference type="ARBA" id="ARBA00012211"/>
    </source>
</evidence>
<evidence type="ECO:0000313" key="19">
    <source>
        <dbReference type="Proteomes" id="UP000003136"/>
    </source>
</evidence>
<evidence type="ECO:0000256" key="8">
    <source>
        <dbReference type="ARBA" id="ARBA00022840"/>
    </source>
</evidence>
<dbReference type="EC" id="6.3.2.8" evidence="3 14"/>
<keyword evidence="11 14" id="KW-0131">Cell cycle</keyword>
<keyword evidence="5 14" id="KW-0436">Ligase</keyword>
<comment type="catalytic activity">
    <reaction evidence="13 14">
        <text>UDP-N-acetyl-alpha-D-muramate + L-alanine + ATP = UDP-N-acetyl-alpha-D-muramoyl-L-alanine + ADP + phosphate + H(+)</text>
        <dbReference type="Rhea" id="RHEA:23372"/>
        <dbReference type="ChEBI" id="CHEBI:15378"/>
        <dbReference type="ChEBI" id="CHEBI:30616"/>
        <dbReference type="ChEBI" id="CHEBI:43474"/>
        <dbReference type="ChEBI" id="CHEBI:57972"/>
        <dbReference type="ChEBI" id="CHEBI:70757"/>
        <dbReference type="ChEBI" id="CHEBI:83898"/>
        <dbReference type="ChEBI" id="CHEBI:456216"/>
        <dbReference type="EC" id="6.3.2.8"/>
    </reaction>
</comment>
<keyword evidence="10 14" id="KW-0573">Peptidoglycan synthesis</keyword>
<dbReference type="Gene3D" id="3.40.1190.10">
    <property type="entry name" value="Mur-like, catalytic domain"/>
    <property type="match status" value="1"/>
</dbReference>
<dbReference type="PANTHER" id="PTHR43445:SF3">
    <property type="entry name" value="UDP-N-ACETYLMURAMATE--L-ALANINE LIGASE"/>
    <property type="match status" value="1"/>
</dbReference>
<dbReference type="PANTHER" id="PTHR43445">
    <property type="entry name" value="UDP-N-ACETYLMURAMATE--L-ALANINE LIGASE-RELATED"/>
    <property type="match status" value="1"/>
</dbReference>
<dbReference type="InterPro" id="IPR050061">
    <property type="entry name" value="MurCDEF_pg_biosynth"/>
</dbReference>
<evidence type="ECO:0000256" key="4">
    <source>
        <dbReference type="ARBA" id="ARBA00022490"/>
    </source>
</evidence>
<keyword evidence="7 14" id="KW-0547">Nucleotide-binding</keyword>
<dbReference type="Pfam" id="PF08245">
    <property type="entry name" value="Mur_ligase_M"/>
    <property type="match status" value="1"/>
</dbReference>
<evidence type="ECO:0000256" key="13">
    <source>
        <dbReference type="ARBA" id="ARBA00047833"/>
    </source>
</evidence>
<dbReference type="Proteomes" id="UP000003136">
    <property type="component" value="Unassembled WGS sequence"/>
</dbReference>
<dbReference type="GO" id="GO:0071555">
    <property type="term" value="P:cell wall organization"/>
    <property type="evidence" value="ECO:0007669"/>
    <property type="project" value="UniProtKB-KW"/>
</dbReference>
<dbReference type="AlphaFoldDB" id="B7AUR6"/>
<evidence type="ECO:0000256" key="12">
    <source>
        <dbReference type="ARBA" id="ARBA00023316"/>
    </source>
</evidence>
<organism evidence="18 19">
    <name type="scientific">[Bacteroides] pectinophilus ATCC 43243</name>
    <dbReference type="NCBI Taxonomy" id="483218"/>
    <lineage>
        <taxon>Bacteria</taxon>
        <taxon>Bacillati</taxon>
        <taxon>Bacillota</taxon>
        <taxon>Clostridia</taxon>
        <taxon>Eubacteriales</taxon>
    </lineage>
</organism>
<dbReference type="GO" id="GO:0005737">
    <property type="term" value="C:cytoplasm"/>
    <property type="evidence" value="ECO:0007669"/>
    <property type="project" value="UniProtKB-SubCell"/>
</dbReference>
<dbReference type="GO" id="GO:0005524">
    <property type="term" value="F:ATP binding"/>
    <property type="evidence" value="ECO:0007669"/>
    <property type="project" value="UniProtKB-UniRule"/>
</dbReference>
<keyword evidence="6 14" id="KW-0132">Cell division</keyword>
<feature type="domain" description="Mur ligase N-terminal catalytic" evidence="15">
    <location>
        <begin position="18"/>
        <end position="117"/>
    </location>
</feature>
<evidence type="ECO:0000256" key="2">
    <source>
        <dbReference type="ARBA" id="ARBA00004752"/>
    </source>
</evidence>
<evidence type="ECO:0000313" key="18">
    <source>
        <dbReference type="EMBL" id="EEC55957.1"/>
    </source>
</evidence>
<comment type="function">
    <text evidence="14">Cell wall formation.</text>
</comment>
<evidence type="ECO:0000259" key="17">
    <source>
        <dbReference type="Pfam" id="PF08245"/>
    </source>
</evidence>
<dbReference type="UniPathway" id="UPA00219"/>
<dbReference type="GO" id="GO:0008763">
    <property type="term" value="F:UDP-N-acetylmuramate-L-alanine ligase activity"/>
    <property type="evidence" value="ECO:0007669"/>
    <property type="project" value="UniProtKB-UniRule"/>
</dbReference>
<dbReference type="Pfam" id="PF02875">
    <property type="entry name" value="Mur_ligase_C"/>
    <property type="match status" value="1"/>
</dbReference>
<dbReference type="InterPro" id="IPR036615">
    <property type="entry name" value="Mur_ligase_C_dom_sf"/>
</dbReference>
<evidence type="ECO:0000256" key="5">
    <source>
        <dbReference type="ARBA" id="ARBA00022598"/>
    </source>
</evidence>
<dbReference type="GO" id="GO:0051301">
    <property type="term" value="P:cell division"/>
    <property type="evidence" value="ECO:0007669"/>
    <property type="project" value="UniProtKB-KW"/>
</dbReference>
<keyword evidence="19" id="KW-1185">Reference proteome</keyword>
<dbReference type="STRING" id="483218.BACPEC_02464"/>
<accession>B7AUR6</accession>
<evidence type="ECO:0000256" key="7">
    <source>
        <dbReference type="ARBA" id="ARBA00022741"/>
    </source>
</evidence>
<dbReference type="HOGENOM" id="CLU_028104_1_0_9"/>
<evidence type="ECO:0000256" key="9">
    <source>
        <dbReference type="ARBA" id="ARBA00022960"/>
    </source>
</evidence>
<dbReference type="EMBL" id="ABVQ01000037">
    <property type="protein sequence ID" value="EEC55957.1"/>
    <property type="molecule type" value="Genomic_DNA"/>
</dbReference>
<evidence type="ECO:0000256" key="1">
    <source>
        <dbReference type="ARBA" id="ARBA00004496"/>
    </source>
</evidence>
<dbReference type="Gene3D" id="3.40.50.720">
    <property type="entry name" value="NAD(P)-binding Rossmann-like Domain"/>
    <property type="match status" value="1"/>
</dbReference>
<gene>
    <name evidence="14" type="primary">murC</name>
    <name evidence="18" type="ORF">BACPEC_02464</name>
</gene>
<evidence type="ECO:0000259" key="15">
    <source>
        <dbReference type="Pfam" id="PF01225"/>
    </source>
</evidence>
<proteinExistence type="inferred from homology"/>
<dbReference type="NCBIfam" id="TIGR01082">
    <property type="entry name" value="murC"/>
    <property type="match status" value="1"/>
</dbReference>
<dbReference type="Gene3D" id="3.90.190.20">
    <property type="entry name" value="Mur ligase, C-terminal domain"/>
    <property type="match status" value="1"/>
</dbReference>
<dbReference type="SUPFAM" id="SSF53244">
    <property type="entry name" value="MurD-like peptide ligases, peptide-binding domain"/>
    <property type="match status" value="1"/>
</dbReference>
<dbReference type="InterPro" id="IPR005758">
    <property type="entry name" value="UDP-N-AcMur_Ala_ligase_MurC"/>
</dbReference>
<sequence>MHRNGDFMYKINFDNPIHVHFIGIGGISMSGLAMILCNKNFTVSGSDSARSPLTTHLESLGCHIAYPQSADNITPDIDLVVYTAAIHPDNPEYAQAVRAGIPMMARAELLGQIMANYKTAVNIAGTHGKTTTTSMLSEILLAADADPTISVGGILKDIGGNIRIGRSDLFVTEACEYTNSFLSFNPTMNIILNVKEDHLDFFKDLADIRASFRRFVERLPEGGTLIINSDIEDYEYFCKGLNVKVITVGSDPDKSTYSARGIAYDDLGRCHYTLLKNGEPYGIGEESSIDLMVPGIHNVYNSLAAIAAALELDIPIAAIKKGLAEFYGTNRRFERKGVFNGVTVVDDYAHHPDEIKATLAAAGHYPHKTLWVAFQPHLYSRTKLLLDRFAAELSAADKVILADIYAARETNTYGISSEDLMNKIKALGTECYYFHTFDEIEKFLQKNCINGDLLITMGAGDIYKVGEDLVK</sequence>
<evidence type="ECO:0000259" key="16">
    <source>
        <dbReference type="Pfam" id="PF02875"/>
    </source>
</evidence>
<dbReference type="GO" id="GO:0008360">
    <property type="term" value="P:regulation of cell shape"/>
    <property type="evidence" value="ECO:0007669"/>
    <property type="project" value="UniProtKB-KW"/>
</dbReference>
<dbReference type="InterPro" id="IPR000713">
    <property type="entry name" value="Mur_ligase_N"/>
</dbReference>
<evidence type="ECO:0000256" key="10">
    <source>
        <dbReference type="ARBA" id="ARBA00022984"/>
    </source>
</evidence>
<comment type="pathway">
    <text evidence="2 14">Cell wall biogenesis; peptidoglycan biosynthesis.</text>
</comment>
<keyword evidence="4 14" id="KW-0963">Cytoplasm</keyword>
<dbReference type="InterPro" id="IPR004101">
    <property type="entry name" value="Mur_ligase_C"/>
</dbReference>
<dbReference type="InterPro" id="IPR036565">
    <property type="entry name" value="Mur-like_cat_sf"/>
</dbReference>
<protein>
    <recommendedName>
        <fullName evidence="3 14">UDP-N-acetylmuramate--L-alanine ligase</fullName>
        <ecNumber evidence="3 14">6.3.2.8</ecNumber>
    </recommendedName>
    <alternativeName>
        <fullName evidence="14">UDP-N-acetylmuramoyl-L-alanine synthetase</fullName>
    </alternativeName>
</protein>
<reference evidence="18 19" key="1">
    <citation type="submission" date="2008-11" db="EMBL/GenBank/DDBJ databases">
        <title>Draft genome sequence of Bacteroides pectinophilus (ATCC 43243).</title>
        <authorList>
            <person name="Sudarsanam P."/>
            <person name="Ley R."/>
            <person name="Guruge J."/>
            <person name="Turnbaugh P.J."/>
            <person name="Mahowald M."/>
            <person name="Liep D."/>
            <person name="Gordon J."/>
        </authorList>
    </citation>
    <scope>NUCLEOTIDE SEQUENCE [LARGE SCALE GENOMIC DNA]</scope>
    <source>
        <strain evidence="18 19">ATCC 43243</strain>
    </source>
</reference>
<dbReference type="HAMAP" id="MF_00046">
    <property type="entry name" value="MurC"/>
    <property type="match status" value="1"/>
</dbReference>
<dbReference type="Pfam" id="PF01225">
    <property type="entry name" value="Mur_ligase"/>
    <property type="match status" value="1"/>
</dbReference>
<feature type="binding site" evidence="14">
    <location>
        <begin position="125"/>
        <end position="131"/>
    </location>
    <ligand>
        <name>ATP</name>
        <dbReference type="ChEBI" id="CHEBI:30616"/>
    </ligand>
</feature>
<keyword evidence="8 14" id="KW-0067">ATP-binding</keyword>
<comment type="subcellular location">
    <subcellularLocation>
        <location evidence="1 14">Cytoplasm</location>
    </subcellularLocation>
</comment>
<dbReference type="GO" id="GO:0009252">
    <property type="term" value="P:peptidoglycan biosynthetic process"/>
    <property type="evidence" value="ECO:0007669"/>
    <property type="project" value="UniProtKB-UniRule"/>
</dbReference>
<keyword evidence="9 14" id="KW-0133">Cell shape</keyword>
<keyword evidence="12 14" id="KW-0961">Cell wall biogenesis/degradation</keyword>
<dbReference type="InterPro" id="IPR013221">
    <property type="entry name" value="Mur_ligase_cen"/>
</dbReference>
<evidence type="ECO:0000256" key="6">
    <source>
        <dbReference type="ARBA" id="ARBA00022618"/>
    </source>
</evidence>
<dbReference type="SUPFAM" id="SSF53623">
    <property type="entry name" value="MurD-like peptide ligases, catalytic domain"/>
    <property type="match status" value="1"/>
</dbReference>
<comment type="similarity">
    <text evidence="14">Belongs to the MurCDEF family.</text>
</comment>
<reference evidence="18 19" key="2">
    <citation type="submission" date="2008-11" db="EMBL/GenBank/DDBJ databases">
        <authorList>
            <person name="Fulton L."/>
            <person name="Clifton S."/>
            <person name="Fulton B."/>
            <person name="Xu J."/>
            <person name="Minx P."/>
            <person name="Pepin K.H."/>
            <person name="Johnson M."/>
            <person name="Bhonagiri V."/>
            <person name="Nash W.E."/>
            <person name="Mardis E.R."/>
            <person name="Wilson R.K."/>
        </authorList>
    </citation>
    <scope>NUCLEOTIDE SEQUENCE [LARGE SCALE GENOMIC DNA]</scope>
    <source>
        <strain evidence="18 19">ATCC 43243</strain>
    </source>
</reference>
<dbReference type="eggNOG" id="COG0773">
    <property type="taxonomic scope" value="Bacteria"/>
</dbReference>
<dbReference type="SUPFAM" id="SSF51984">
    <property type="entry name" value="MurCD N-terminal domain"/>
    <property type="match status" value="1"/>
</dbReference>
<evidence type="ECO:0000256" key="14">
    <source>
        <dbReference type="HAMAP-Rule" id="MF_00046"/>
    </source>
</evidence>
<feature type="domain" description="Mur ligase central" evidence="17">
    <location>
        <begin position="123"/>
        <end position="309"/>
    </location>
</feature>